<dbReference type="Proteomes" id="UP001235939">
    <property type="component" value="Chromosome 10"/>
</dbReference>
<organism evidence="1 2">
    <name type="scientific">Cordylochernes scorpioides</name>
    <dbReference type="NCBI Taxonomy" id="51811"/>
    <lineage>
        <taxon>Eukaryota</taxon>
        <taxon>Metazoa</taxon>
        <taxon>Ecdysozoa</taxon>
        <taxon>Arthropoda</taxon>
        <taxon>Chelicerata</taxon>
        <taxon>Arachnida</taxon>
        <taxon>Pseudoscorpiones</taxon>
        <taxon>Cheliferoidea</taxon>
        <taxon>Chernetidae</taxon>
        <taxon>Cordylochernes</taxon>
    </lineage>
</organism>
<name>A0ABY6KVZ0_9ARAC</name>
<sequence length="106" mass="12391">MTVQTAQLGLQLHGLSYRRPWIRLPLTSHHKQELLQLCDQRRFLSRNGVTCFQNNPGSVCSTLKASSVFVASWNVHTLAHHLNRWYGMPLDRHLRSYKSDLEYLEM</sequence>
<evidence type="ECO:0000313" key="2">
    <source>
        <dbReference type="Proteomes" id="UP001235939"/>
    </source>
</evidence>
<gene>
    <name evidence="1" type="ORF">LAZ67_10001019</name>
</gene>
<keyword evidence="2" id="KW-1185">Reference proteome</keyword>
<protein>
    <submittedName>
        <fullName evidence="1">Uncharacterized protein</fullName>
    </submittedName>
</protein>
<reference evidence="1 2" key="1">
    <citation type="submission" date="2022-01" db="EMBL/GenBank/DDBJ databases">
        <title>A chromosomal length assembly of Cordylochernes scorpioides.</title>
        <authorList>
            <person name="Zeh D."/>
            <person name="Zeh J."/>
        </authorList>
    </citation>
    <scope>NUCLEOTIDE SEQUENCE [LARGE SCALE GENOMIC DNA]</scope>
    <source>
        <strain evidence="1">IN4F17</strain>
        <tissue evidence="1">Whole Body</tissue>
    </source>
</reference>
<evidence type="ECO:0000313" key="1">
    <source>
        <dbReference type="EMBL" id="UYV72863.1"/>
    </source>
</evidence>
<proteinExistence type="predicted"/>
<dbReference type="EMBL" id="CP092872">
    <property type="protein sequence ID" value="UYV72863.1"/>
    <property type="molecule type" value="Genomic_DNA"/>
</dbReference>
<accession>A0ABY6KVZ0</accession>